<reference evidence="4 5" key="1">
    <citation type="journal article" date="2015" name="Nature">
        <title>rRNA introns, odd ribosomes, and small enigmatic genomes across a large radiation of phyla.</title>
        <authorList>
            <person name="Brown C.T."/>
            <person name="Hug L.A."/>
            <person name="Thomas B.C."/>
            <person name="Sharon I."/>
            <person name="Castelle C.J."/>
            <person name="Singh A."/>
            <person name="Wilkins M.J."/>
            <person name="Williams K.H."/>
            <person name="Banfield J.F."/>
        </authorList>
    </citation>
    <scope>NUCLEOTIDE SEQUENCE [LARGE SCALE GENOMIC DNA]</scope>
</reference>
<keyword evidence="2" id="KW-0812">Transmembrane</keyword>
<name>A0A0G1S6M2_9BACT</name>
<feature type="transmembrane region" description="Helical" evidence="2">
    <location>
        <begin position="21"/>
        <end position="44"/>
    </location>
</feature>
<dbReference type="EMBL" id="LCNU01000002">
    <property type="protein sequence ID" value="KKU65052.1"/>
    <property type="molecule type" value="Genomic_DNA"/>
</dbReference>
<dbReference type="STRING" id="1618364.UX86_C0002G0018"/>
<protein>
    <submittedName>
        <fullName evidence="4">Cell envelope-related transcriptional attenuator</fullName>
    </submittedName>
</protein>
<evidence type="ECO:0000256" key="1">
    <source>
        <dbReference type="ARBA" id="ARBA00006068"/>
    </source>
</evidence>
<sequence>MGQLTKIRLYYNRLRRQLFSRVGLTRLLFIVLIILSAIGFFWFLRNRSPLSSTLKNLSTSSLAQHQGRTNILVMGRGGDGHEAPDLTDTIIFISLSHSGSSPLILSIPRDVWVPSLKAKINSAFHFGLERQSTPAGILLAKSAVSEIINQPVHYAVIIDFSTFVKALDLIGGLDINVDRTFDDFRYPIPGRESDPCGGDPETKCRYEHLRFEAGLRHMDGATALKYVRSRNSLDPEEGNDYARSRRQGKVISTAKAKLLSRDLLKQPVLYRQLYDLFAATTFTDIPSDLYFPLARLATRAKDEPVRSASLAEPDQLYHPPLSPLYQNQWVLVPKDNNAQLVFEYVSGLLEDDTN</sequence>
<evidence type="ECO:0000256" key="2">
    <source>
        <dbReference type="SAM" id="Phobius"/>
    </source>
</evidence>
<comment type="caution">
    <text evidence="4">The sequence shown here is derived from an EMBL/GenBank/DDBJ whole genome shotgun (WGS) entry which is preliminary data.</text>
</comment>
<keyword evidence="2" id="KW-0472">Membrane</keyword>
<comment type="similarity">
    <text evidence="1">Belongs to the LytR/CpsA/Psr (LCP) family.</text>
</comment>
<feature type="domain" description="Cell envelope-related transcriptional attenuator" evidence="3">
    <location>
        <begin position="87"/>
        <end position="258"/>
    </location>
</feature>
<dbReference type="Pfam" id="PF03816">
    <property type="entry name" value="LytR_cpsA_psr"/>
    <property type="match status" value="1"/>
</dbReference>
<evidence type="ECO:0000259" key="3">
    <source>
        <dbReference type="Pfam" id="PF03816"/>
    </source>
</evidence>
<dbReference type="PANTHER" id="PTHR33392">
    <property type="entry name" value="POLYISOPRENYL-TEICHOIC ACID--PEPTIDOGLYCAN TEICHOIC ACID TRANSFERASE TAGU"/>
    <property type="match status" value="1"/>
</dbReference>
<gene>
    <name evidence="4" type="ORF">UX86_C0002G0018</name>
</gene>
<organism evidence="4 5">
    <name type="scientific">Candidatus Amesbacteria bacterium GW2011_GWC1_47_15</name>
    <dbReference type="NCBI Taxonomy" id="1618364"/>
    <lineage>
        <taxon>Bacteria</taxon>
        <taxon>Candidatus Amesiibacteriota</taxon>
    </lineage>
</organism>
<proteinExistence type="inferred from homology"/>
<accession>A0A0G1S6M2</accession>
<evidence type="ECO:0000313" key="5">
    <source>
        <dbReference type="Proteomes" id="UP000034502"/>
    </source>
</evidence>
<dbReference type="InterPro" id="IPR004474">
    <property type="entry name" value="LytR_CpsA_psr"/>
</dbReference>
<dbReference type="Gene3D" id="3.40.630.190">
    <property type="entry name" value="LCP protein"/>
    <property type="match status" value="1"/>
</dbReference>
<dbReference type="AlphaFoldDB" id="A0A0G1S6M2"/>
<keyword evidence="2" id="KW-1133">Transmembrane helix</keyword>
<dbReference type="PANTHER" id="PTHR33392:SF6">
    <property type="entry name" value="POLYISOPRENYL-TEICHOIC ACID--PEPTIDOGLYCAN TEICHOIC ACID TRANSFERASE TAGU"/>
    <property type="match status" value="1"/>
</dbReference>
<dbReference type="InterPro" id="IPR050922">
    <property type="entry name" value="LytR/CpsA/Psr_CW_biosynth"/>
</dbReference>
<dbReference type="Proteomes" id="UP000034502">
    <property type="component" value="Unassembled WGS sequence"/>
</dbReference>
<evidence type="ECO:0000313" key="4">
    <source>
        <dbReference type="EMBL" id="KKU65052.1"/>
    </source>
</evidence>